<keyword evidence="4 8" id="KW-0238">DNA-binding</keyword>
<dbReference type="SUPFAM" id="SSF46689">
    <property type="entry name" value="Homeodomain-like"/>
    <property type="match status" value="1"/>
</dbReference>
<keyword evidence="7 8" id="KW-0539">Nucleus</keyword>
<dbReference type="InterPro" id="IPR050224">
    <property type="entry name" value="TALE_homeobox"/>
</dbReference>
<proteinExistence type="inferred from homology"/>
<evidence type="ECO:0000256" key="4">
    <source>
        <dbReference type="ARBA" id="ARBA00023125"/>
    </source>
</evidence>
<dbReference type="CDD" id="cd00086">
    <property type="entry name" value="homeodomain"/>
    <property type="match status" value="1"/>
</dbReference>
<protein>
    <recommendedName>
        <fullName evidence="9">Homeobox domain-containing protein</fullName>
    </recommendedName>
</protein>
<keyword evidence="11" id="KW-1185">Reference proteome</keyword>
<comment type="subcellular location">
    <subcellularLocation>
        <location evidence="1 8">Nucleus</location>
    </subcellularLocation>
</comment>
<name>A0A7J7DPL6_TRIWF</name>
<dbReference type="Pfam" id="PF07526">
    <property type="entry name" value="POX"/>
    <property type="match status" value="1"/>
</dbReference>
<sequence>MENCYVPIDMASSNVFVASRVPSQTTPNSLMEFGSFDHNNQSQALSGHPVVSDLQAGPVSDLLHANIQMTERIGVFESDALPALLGRNVLGEASRCSSNPISNIDFQQQFMSGTPISGSSLATLLAVRSDVQENLNNLSIYSPPMFPPQVLRNYDCSNTSNPTFDTHVYYGHGEAHDKVPNTSVVPEKTLLRPGFESFSSMGNMDLIGWIPSNGVNVDVDNPYGSCKYNNELSLSLATSQPSVISGISITDQCSEVRCSEMTRGCLEGTRLGSEQTSCCGKELSLSFSSNRTAQYSQVISGSRYLYVIQEILAQIVSYSLENLGHKRFFTGGIRAGENAPLSSRFSFEGGMPFMGYDEYPDANSMFEVEMEPAARRRAMEAKKNQLLTLLQVVDDQYNQCLDEIHTVVSAFHAATELEPQVHARFALQTISSLYKSLRERISNQILAMGAHFDSESMVEKEVSFETSFFQKQWALQQLKRKDHEIWRPQRGLPERSVSVLRAWMFQNFLHPYPKDAEKHLLAMKSGLTRSQVSNWFINARVRLWKPMIEEMYSEMNRRKAHQNGAAESYNKRLHMLGFNN</sequence>
<dbReference type="PROSITE" id="PS50071">
    <property type="entry name" value="HOMEOBOX_2"/>
    <property type="match status" value="1"/>
</dbReference>
<evidence type="ECO:0000256" key="3">
    <source>
        <dbReference type="ARBA" id="ARBA00023015"/>
    </source>
</evidence>
<keyword evidence="5 8" id="KW-0371">Homeobox</keyword>
<dbReference type="SMART" id="SM00574">
    <property type="entry name" value="POX"/>
    <property type="match status" value="1"/>
</dbReference>
<evidence type="ECO:0000256" key="6">
    <source>
        <dbReference type="ARBA" id="ARBA00023163"/>
    </source>
</evidence>
<dbReference type="InParanoid" id="A0A7J7DPL6"/>
<feature type="domain" description="Homeobox" evidence="9">
    <location>
        <begin position="483"/>
        <end position="546"/>
    </location>
</feature>
<keyword evidence="3" id="KW-0805">Transcription regulation</keyword>
<evidence type="ECO:0000256" key="7">
    <source>
        <dbReference type="ARBA" id="ARBA00023242"/>
    </source>
</evidence>
<gene>
    <name evidence="10" type="ORF">HS088_TW04G00262</name>
</gene>
<evidence type="ECO:0000259" key="9">
    <source>
        <dbReference type="PROSITE" id="PS50071"/>
    </source>
</evidence>
<accession>A0A7J7DPL6</accession>
<dbReference type="InterPro" id="IPR009057">
    <property type="entry name" value="Homeodomain-like_sf"/>
</dbReference>
<dbReference type="AlphaFoldDB" id="A0A7J7DPL6"/>
<dbReference type="OrthoDB" id="10056939at2759"/>
<evidence type="ECO:0000256" key="5">
    <source>
        <dbReference type="ARBA" id="ARBA00023155"/>
    </source>
</evidence>
<evidence type="ECO:0000313" key="11">
    <source>
        <dbReference type="Proteomes" id="UP000593562"/>
    </source>
</evidence>
<dbReference type="EMBL" id="JAAARO010000004">
    <property type="protein sequence ID" value="KAF5748310.1"/>
    <property type="molecule type" value="Genomic_DNA"/>
</dbReference>
<dbReference type="GO" id="GO:0006355">
    <property type="term" value="P:regulation of DNA-templated transcription"/>
    <property type="evidence" value="ECO:0007669"/>
    <property type="project" value="InterPro"/>
</dbReference>
<dbReference type="Proteomes" id="UP000593562">
    <property type="component" value="Unassembled WGS sequence"/>
</dbReference>
<dbReference type="Pfam" id="PF05920">
    <property type="entry name" value="Homeobox_KN"/>
    <property type="match status" value="1"/>
</dbReference>
<comment type="caution">
    <text evidence="10">The sequence shown here is derived from an EMBL/GenBank/DDBJ whole genome shotgun (WGS) entry which is preliminary data.</text>
</comment>
<feature type="DNA-binding region" description="Homeobox" evidence="8">
    <location>
        <begin position="485"/>
        <end position="547"/>
    </location>
</feature>
<dbReference type="SMART" id="SM00389">
    <property type="entry name" value="HOX"/>
    <property type="match status" value="1"/>
</dbReference>
<organism evidence="10 11">
    <name type="scientific">Tripterygium wilfordii</name>
    <name type="common">Thunder God vine</name>
    <dbReference type="NCBI Taxonomy" id="458696"/>
    <lineage>
        <taxon>Eukaryota</taxon>
        <taxon>Viridiplantae</taxon>
        <taxon>Streptophyta</taxon>
        <taxon>Embryophyta</taxon>
        <taxon>Tracheophyta</taxon>
        <taxon>Spermatophyta</taxon>
        <taxon>Magnoliopsida</taxon>
        <taxon>eudicotyledons</taxon>
        <taxon>Gunneridae</taxon>
        <taxon>Pentapetalae</taxon>
        <taxon>rosids</taxon>
        <taxon>fabids</taxon>
        <taxon>Celastrales</taxon>
        <taxon>Celastraceae</taxon>
        <taxon>Tripterygium</taxon>
    </lineage>
</organism>
<dbReference type="InterPro" id="IPR006563">
    <property type="entry name" value="POX_dom"/>
</dbReference>
<dbReference type="InterPro" id="IPR008422">
    <property type="entry name" value="KN_HD"/>
</dbReference>
<dbReference type="PANTHER" id="PTHR11850">
    <property type="entry name" value="HOMEOBOX PROTEIN TRANSCRIPTION FACTORS"/>
    <property type="match status" value="1"/>
</dbReference>
<evidence type="ECO:0000256" key="1">
    <source>
        <dbReference type="ARBA" id="ARBA00004123"/>
    </source>
</evidence>
<reference evidence="10 11" key="1">
    <citation type="journal article" date="2020" name="Nat. Commun.">
        <title>Genome of Tripterygium wilfordii and identification of cytochrome P450 involved in triptolide biosynthesis.</title>
        <authorList>
            <person name="Tu L."/>
            <person name="Su P."/>
            <person name="Zhang Z."/>
            <person name="Gao L."/>
            <person name="Wang J."/>
            <person name="Hu T."/>
            <person name="Zhou J."/>
            <person name="Zhang Y."/>
            <person name="Zhao Y."/>
            <person name="Liu Y."/>
            <person name="Song Y."/>
            <person name="Tong Y."/>
            <person name="Lu Y."/>
            <person name="Yang J."/>
            <person name="Xu C."/>
            <person name="Jia M."/>
            <person name="Peters R.J."/>
            <person name="Huang L."/>
            <person name="Gao W."/>
        </authorList>
    </citation>
    <scope>NUCLEOTIDE SEQUENCE [LARGE SCALE GENOMIC DNA]</scope>
    <source>
        <strain evidence="11">cv. XIE 37</strain>
        <tissue evidence="10">Leaf</tissue>
    </source>
</reference>
<comment type="similarity">
    <text evidence="2">Belongs to the TALE/BELL homeobox family.</text>
</comment>
<dbReference type="GO" id="GO:0005634">
    <property type="term" value="C:nucleus"/>
    <property type="evidence" value="ECO:0007669"/>
    <property type="project" value="UniProtKB-SubCell"/>
</dbReference>
<evidence type="ECO:0000256" key="2">
    <source>
        <dbReference type="ARBA" id="ARBA00006454"/>
    </source>
</evidence>
<dbReference type="FunCoup" id="A0A7J7DPL6">
    <property type="interactions" value="363"/>
</dbReference>
<evidence type="ECO:0000256" key="8">
    <source>
        <dbReference type="PROSITE-ProRule" id="PRU00108"/>
    </source>
</evidence>
<keyword evidence="6" id="KW-0804">Transcription</keyword>
<evidence type="ECO:0000313" key="10">
    <source>
        <dbReference type="EMBL" id="KAF5748310.1"/>
    </source>
</evidence>
<dbReference type="InterPro" id="IPR001356">
    <property type="entry name" value="HD"/>
</dbReference>
<dbReference type="GO" id="GO:0003677">
    <property type="term" value="F:DNA binding"/>
    <property type="evidence" value="ECO:0007669"/>
    <property type="project" value="UniProtKB-UniRule"/>
</dbReference>
<dbReference type="Gene3D" id="1.10.10.60">
    <property type="entry name" value="Homeodomain-like"/>
    <property type="match status" value="1"/>
</dbReference>